<organism evidence="9 11">
    <name type="scientific">Didymodactylos carnosus</name>
    <dbReference type="NCBI Taxonomy" id="1234261"/>
    <lineage>
        <taxon>Eukaryota</taxon>
        <taxon>Metazoa</taxon>
        <taxon>Spiralia</taxon>
        <taxon>Gnathifera</taxon>
        <taxon>Rotifera</taxon>
        <taxon>Eurotatoria</taxon>
        <taxon>Bdelloidea</taxon>
        <taxon>Philodinida</taxon>
        <taxon>Philodinidae</taxon>
        <taxon>Didymodactylos</taxon>
    </lineage>
</organism>
<accession>A0A813V038</accession>
<dbReference type="PRINTS" id="PR00237">
    <property type="entry name" value="GPCRRHODOPSN"/>
</dbReference>
<dbReference type="Proteomes" id="UP000663829">
    <property type="component" value="Unassembled WGS sequence"/>
</dbReference>
<evidence type="ECO:0000313" key="9">
    <source>
        <dbReference type="EMBL" id="CAF0834793.1"/>
    </source>
</evidence>
<reference evidence="9" key="1">
    <citation type="submission" date="2021-02" db="EMBL/GenBank/DDBJ databases">
        <authorList>
            <person name="Nowell W R."/>
        </authorList>
    </citation>
    <scope>NUCLEOTIDE SEQUENCE</scope>
</reference>
<evidence type="ECO:0000256" key="1">
    <source>
        <dbReference type="ARBA" id="ARBA00004370"/>
    </source>
</evidence>
<keyword evidence="3 7" id="KW-1133">Transmembrane helix</keyword>
<comment type="caution">
    <text evidence="9">The sequence shown here is derived from an EMBL/GenBank/DDBJ whole genome shotgun (WGS) entry which is preliminary data.</text>
</comment>
<evidence type="ECO:0000256" key="5">
    <source>
        <dbReference type="RuleBase" id="RU000688"/>
    </source>
</evidence>
<proteinExistence type="inferred from homology"/>
<dbReference type="GO" id="GO:0004930">
    <property type="term" value="F:G protein-coupled receptor activity"/>
    <property type="evidence" value="ECO:0007669"/>
    <property type="project" value="UniProtKB-KW"/>
</dbReference>
<dbReference type="EMBL" id="CAJNOQ010000753">
    <property type="protein sequence ID" value="CAF0834793.1"/>
    <property type="molecule type" value="Genomic_DNA"/>
</dbReference>
<feature type="transmembrane region" description="Helical" evidence="7">
    <location>
        <begin position="232"/>
        <end position="259"/>
    </location>
</feature>
<evidence type="ECO:0000256" key="2">
    <source>
        <dbReference type="ARBA" id="ARBA00022692"/>
    </source>
</evidence>
<evidence type="ECO:0000313" key="11">
    <source>
        <dbReference type="Proteomes" id="UP000663829"/>
    </source>
</evidence>
<dbReference type="InterPro" id="IPR017452">
    <property type="entry name" value="GPCR_Rhodpsn_7TM"/>
</dbReference>
<dbReference type="EMBL" id="CAJOBC010000753">
    <property type="protein sequence ID" value="CAF3621955.1"/>
    <property type="molecule type" value="Genomic_DNA"/>
</dbReference>
<evidence type="ECO:0000256" key="4">
    <source>
        <dbReference type="ARBA" id="ARBA00023136"/>
    </source>
</evidence>
<gene>
    <name evidence="9" type="ORF">GPM918_LOCUS5245</name>
    <name evidence="10" type="ORF">SRO942_LOCUS5245</name>
</gene>
<sequence length="488" mass="55664">MCPSIALISVRFTNLKIMVKSSSLTYDRSTLQTFIELTKKNNSSFLSISHAYDTTNTSLLYHTDKHKYPILQQLTIYITFVLSVIGLVGNACTIIVLNQRSMRKWRSSTLLTALAIVDFVYLLIIFLALIDNLTNNIIGLNRYLMLCQVTVYITHICSFLSANYTLSFTFQRFIAVWFPLHSQSIISYRSSITNIIVLIIIACGFYSFSFLFTNIEDGQCKEDDKFPALFPLLIVDVCLTFVVPFTFILLSNCAIVYSLRTRKMTSRLLGIGTSVSSTSRPHYSPGPTKSSLLPEIYHEKRKLFQLRSATSSLKYVNDSSPIIGQQRNGVGTYLVSNNSNNSTPTTTNNSNTPTPTHYRFSLRQSNDIPGTSSLRQTISQKTTKMLVICSTTFLVFNSPYCAILLYSFLSKHVLSTALDIFRHFYFMSFCMNFFLYSLCGNRFRHELILLFKRFIRRCCTKQIAHKWFTKHGVSFLNTPSSYSVSRQL</sequence>
<evidence type="ECO:0000256" key="6">
    <source>
        <dbReference type="SAM" id="MobiDB-lite"/>
    </source>
</evidence>
<dbReference type="PANTHER" id="PTHR46641">
    <property type="entry name" value="FMRFAMIDE RECEPTOR-RELATED"/>
    <property type="match status" value="1"/>
</dbReference>
<dbReference type="AlphaFoldDB" id="A0A813V038"/>
<feature type="compositionally biased region" description="Low complexity" evidence="6">
    <location>
        <begin position="336"/>
        <end position="356"/>
    </location>
</feature>
<dbReference type="InterPro" id="IPR000276">
    <property type="entry name" value="GPCR_Rhodpsn"/>
</dbReference>
<dbReference type="GO" id="GO:0016020">
    <property type="term" value="C:membrane"/>
    <property type="evidence" value="ECO:0007669"/>
    <property type="project" value="UniProtKB-SubCell"/>
</dbReference>
<feature type="region of interest" description="Disordered" evidence="6">
    <location>
        <begin position="335"/>
        <end position="356"/>
    </location>
</feature>
<keyword evidence="2 5" id="KW-0812">Transmembrane</keyword>
<comment type="similarity">
    <text evidence="5">Belongs to the G-protein coupled receptor 1 family.</text>
</comment>
<feature type="transmembrane region" description="Helical" evidence="7">
    <location>
        <begin position="109"/>
        <end position="130"/>
    </location>
</feature>
<dbReference type="InterPro" id="IPR052954">
    <property type="entry name" value="GPCR-Ligand_Int"/>
</dbReference>
<protein>
    <recommendedName>
        <fullName evidence="8">G-protein coupled receptors family 1 profile domain-containing protein</fullName>
    </recommendedName>
</protein>
<feature type="transmembrane region" description="Helical" evidence="7">
    <location>
        <begin position="74"/>
        <end position="97"/>
    </location>
</feature>
<dbReference type="SUPFAM" id="SSF81321">
    <property type="entry name" value="Family A G protein-coupled receptor-like"/>
    <property type="match status" value="1"/>
</dbReference>
<name>A0A813V038_9BILA</name>
<feature type="transmembrane region" description="Helical" evidence="7">
    <location>
        <begin position="385"/>
        <end position="408"/>
    </location>
</feature>
<evidence type="ECO:0000256" key="7">
    <source>
        <dbReference type="SAM" id="Phobius"/>
    </source>
</evidence>
<keyword evidence="4 7" id="KW-0472">Membrane</keyword>
<evidence type="ECO:0000313" key="10">
    <source>
        <dbReference type="EMBL" id="CAF3621955.1"/>
    </source>
</evidence>
<keyword evidence="5" id="KW-0807">Transducer</keyword>
<keyword evidence="5" id="KW-0297">G-protein coupled receptor</keyword>
<dbReference type="PANTHER" id="PTHR46641:SF25">
    <property type="entry name" value="CNMAMIDE RECEPTOR-RELATED"/>
    <property type="match status" value="1"/>
</dbReference>
<feature type="transmembrane region" description="Helical" evidence="7">
    <location>
        <begin position="191"/>
        <end position="212"/>
    </location>
</feature>
<evidence type="ECO:0000259" key="8">
    <source>
        <dbReference type="PROSITE" id="PS50262"/>
    </source>
</evidence>
<dbReference type="OrthoDB" id="9990906at2759"/>
<dbReference type="PROSITE" id="PS50262">
    <property type="entry name" value="G_PROTEIN_RECEP_F1_2"/>
    <property type="match status" value="1"/>
</dbReference>
<evidence type="ECO:0000256" key="3">
    <source>
        <dbReference type="ARBA" id="ARBA00022989"/>
    </source>
</evidence>
<dbReference type="PROSITE" id="PS00237">
    <property type="entry name" value="G_PROTEIN_RECEP_F1_1"/>
    <property type="match status" value="1"/>
</dbReference>
<dbReference type="Pfam" id="PF00001">
    <property type="entry name" value="7tm_1"/>
    <property type="match status" value="1"/>
</dbReference>
<keyword evidence="5" id="KW-0675">Receptor</keyword>
<dbReference type="Proteomes" id="UP000681722">
    <property type="component" value="Unassembled WGS sequence"/>
</dbReference>
<dbReference type="Gene3D" id="1.20.1070.10">
    <property type="entry name" value="Rhodopsin 7-helix transmembrane proteins"/>
    <property type="match status" value="1"/>
</dbReference>
<feature type="domain" description="G-protein coupled receptors family 1 profile" evidence="8">
    <location>
        <begin position="89"/>
        <end position="436"/>
    </location>
</feature>
<feature type="transmembrane region" description="Helical" evidence="7">
    <location>
        <begin position="150"/>
        <end position="170"/>
    </location>
</feature>
<keyword evidence="11" id="KW-1185">Reference proteome</keyword>
<comment type="subcellular location">
    <subcellularLocation>
        <location evidence="1">Membrane</location>
    </subcellularLocation>
</comment>
<feature type="transmembrane region" description="Helical" evidence="7">
    <location>
        <begin position="420"/>
        <end position="439"/>
    </location>
</feature>